<evidence type="ECO:0000256" key="2">
    <source>
        <dbReference type="ARBA" id="ARBA00022576"/>
    </source>
</evidence>
<comment type="cofactor">
    <cofactor evidence="1">
        <name>pyridoxal 5'-phosphate</name>
        <dbReference type="ChEBI" id="CHEBI:597326"/>
    </cofactor>
</comment>
<dbReference type="PANTHER" id="PTHR11986:SF79">
    <property type="entry name" value="ACETYLORNITHINE AMINOTRANSFERASE, MITOCHONDRIAL"/>
    <property type="match status" value="1"/>
</dbReference>
<evidence type="ECO:0000256" key="4">
    <source>
        <dbReference type="ARBA" id="ARBA00022898"/>
    </source>
</evidence>
<dbReference type="EMBL" id="BHZE01000011">
    <property type="protein sequence ID" value="GCD77839.1"/>
    <property type="molecule type" value="Genomic_DNA"/>
</dbReference>
<evidence type="ECO:0000256" key="1">
    <source>
        <dbReference type="ARBA" id="ARBA00001933"/>
    </source>
</evidence>
<keyword evidence="2 6" id="KW-0032">Aminotransferase</keyword>
<protein>
    <submittedName>
        <fullName evidence="6">Aspartate aminotransferase family protein</fullName>
    </submittedName>
</protein>
<dbReference type="InterPro" id="IPR015422">
    <property type="entry name" value="PyrdxlP-dep_Trfase_small"/>
</dbReference>
<dbReference type="RefSeq" id="WP_124397906.1">
    <property type="nucleotide sequence ID" value="NZ_BHZE01000011.1"/>
</dbReference>
<keyword evidence="4 5" id="KW-0663">Pyridoxal phosphate</keyword>
<reference evidence="6 7" key="1">
    <citation type="submission" date="2018-11" db="EMBL/GenBank/DDBJ databases">
        <title>Schleiferia aggregans sp. nov., a moderately thermophilic heterotrophic bacterium isolated from microbial mats at a terrestrial hot spring.</title>
        <authorList>
            <person name="Iino T."/>
            <person name="Ohkuma M."/>
            <person name="Haruta S."/>
        </authorList>
    </citation>
    <scope>NUCLEOTIDE SEQUENCE [LARGE SCALE GENOMIC DNA]</scope>
    <source>
        <strain evidence="6 7">LA</strain>
    </source>
</reference>
<dbReference type="AlphaFoldDB" id="A0A401XLE2"/>
<dbReference type="GO" id="GO:0042802">
    <property type="term" value="F:identical protein binding"/>
    <property type="evidence" value="ECO:0007669"/>
    <property type="project" value="TreeGrafter"/>
</dbReference>
<dbReference type="Proteomes" id="UP000286715">
    <property type="component" value="Unassembled WGS sequence"/>
</dbReference>
<dbReference type="InterPro" id="IPR050103">
    <property type="entry name" value="Class-III_PLP-dep_AT"/>
</dbReference>
<dbReference type="SUPFAM" id="SSF53383">
    <property type="entry name" value="PLP-dependent transferases"/>
    <property type="match status" value="1"/>
</dbReference>
<evidence type="ECO:0000313" key="7">
    <source>
        <dbReference type="Proteomes" id="UP000286715"/>
    </source>
</evidence>
<sequence>MSDTRSAASVKSLFFKHLGQTTQFPVALHIAKAEGHYLIDSEGKKYLDLISGISVSNIGHCHPRVVEAVQKQVETYMHTMVYGEYIQNPQVELAHALHQATNPSLEMAYLVNSGAEAIEGTMKLAKRYTGRPEIIYCRHSYHGSTQGALSVMGGEEFKQAFRPLIPGCRMIEFNNFDDLKHITKKTAAVITEVVQSESGYVPADVAWLTEIRKRCDQTGALLVLDEIQTGFGRTGALFGFQKVGIVPDILVLAKGMGGGMPIGAFMAPRKLMMSLTENPILGHITTFGGHPVSAAAALATLQVVTENRLWENAFHIEKTFRSLLRHPMIHNISGVGAMMAIELSDFDTVLKVIGICMKNGLLIDWFLFNNRSLRVSPPLTLTDNEMKRAAEILLHALDTVQTAL</sequence>
<dbReference type="InterPro" id="IPR015424">
    <property type="entry name" value="PyrdxlP-dep_Trfase"/>
</dbReference>
<dbReference type="InterPro" id="IPR015421">
    <property type="entry name" value="PyrdxlP-dep_Trfase_major"/>
</dbReference>
<organism evidence="6 7">
    <name type="scientific">Thermaurantimonas aggregans</name>
    <dbReference type="NCBI Taxonomy" id="2173829"/>
    <lineage>
        <taxon>Bacteria</taxon>
        <taxon>Pseudomonadati</taxon>
        <taxon>Bacteroidota</taxon>
        <taxon>Flavobacteriia</taxon>
        <taxon>Flavobacteriales</taxon>
        <taxon>Schleiferiaceae</taxon>
        <taxon>Thermaurantimonas</taxon>
    </lineage>
</organism>
<evidence type="ECO:0000313" key="6">
    <source>
        <dbReference type="EMBL" id="GCD77839.1"/>
    </source>
</evidence>
<dbReference type="Pfam" id="PF00202">
    <property type="entry name" value="Aminotran_3"/>
    <property type="match status" value="1"/>
</dbReference>
<dbReference type="Gene3D" id="3.40.640.10">
    <property type="entry name" value="Type I PLP-dependent aspartate aminotransferase-like (Major domain)"/>
    <property type="match status" value="1"/>
</dbReference>
<dbReference type="PANTHER" id="PTHR11986">
    <property type="entry name" value="AMINOTRANSFERASE CLASS III"/>
    <property type="match status" value="1"/>
</dbReference>
<proteinExistence type="inferred from homology"/>
<dbReference type="PROSITE" id="PS00600">
    <property type="entry name" value="AA_TRANSFER_CLASS_3"/>
    <property type="match status" value="1"/>
</dbReference>
<comment type="caution">
    <text evidence="6">The sequence shown here is derived from an EMBL/GenBank/DDBJ whole genome shotgun (WGS) entry which is preliminary data.</text>
</comment>
<keyword evidence="3 6" id="KW-0808">Transferase</keyword>
<evidence type="ECO:0000256" key="3">
    <source>
        <dbReference type="ARBA" id="ARBA00022679"/>
    </source>
</evidence>
<dbReference type="FunFam" id="3.40.640.10:FF:000004">
    <property type="entry name" value="Acetylornithine aminotransferase"/>
    <property type="match status" value="1"/>
</dbReference>
<name>A0A401XLE2_9FLAO</name>
<accession>A0A401XLE2</accession>
<dbReference type="Gene3D" id="3.90.1150.10">
    <property type="entry name" value="Aspartate Aminotransferase, domain 1"/>
    <property type="match status" value="1"/>
</dbReference>
<keyword evidence="7" id="KW-1185">Reference proteome</keyword>
<dbReference type="PIRSF" id="PIRSF000521">
    <property type="entry name" value="Transaminase_4ab_Lys_Orn"/>
    <property type="match status" value="1"/>
</dbReference>
<dbReference type="InterPro" id="IPR049704">
    <property type="entry name" value="Aminotrans_3_PPA_site"/>
</dbReference>
<dbReference type="OrthoDB" id="9801052at2"/>
<gene>
    <name evidence="6" type="primary">argD</name>
    <name evidence="6" type="ORF">JCM31826_13210</name>
</gene>
<comment type="similarity">
    <text evidence="5">Belongs to the class-III pyridoxal-phosphate-dependent aminotransferase family.</text>
</comment>
<evidence type="ECO:0000256" key="5">
    <source>
        <dbReference type="RuleBase" id="RU003560"/>
    </source>
</evidence>
<dbReference type="GO" id="GO:0008483">
    <property type="term" value="F:transaminase activity"/>
    <property type="evidence" value="ECO:0007669"/>
    <property type="project" value="UniProtKB-KW"/>
</dbReference>
<dbReference type="InterPro" id="IPR005814">
    <property type="entry name" value="Aminotrans_3"/>
</dbReference>
<dbReference type="CDD" id="cd00610">
    <property type="entry name" value="OAT_like"/>
    <property type="match status" value="1"/>
</dbReference>
<dbReference type="GO" id="GO:0030170">
    <property type="term" value="F:pyridoxal phosphate binding"/>
    <property type="evidence" value="ECO:0007669"/>
    <property type="project" value="InterPro"/>
</dbReference>